<dbReference type="OrthoDB" id="3244206at2759"/>
<protein>
    <submittedName>
        <fullName evidence="1">Uncharacterized protein</fullName>
    </submittedName>
</protein>
<dbReference type="AlphaFoldDB" id="A0A5C2RT13"/>
<gene>
    <name evidence="1" type="ORF">L227DRAFT_658299</name>
</gene>
<organism evidence="1 2">
    <name type="scientific">Lentinus tigrinus ALCF2SS1-6</name>
    <dbReference type="NCBI Taxonomy" id="1328759"/>
    <lineage>
        <taxon>Eukaryota</taxon>
        <taxon>Fungi</taxon>
        <taxon>Dikarya</taxon>
        <taxon>Basidiomycota</taxon>
        <taxon>Agaricomycotina</taxon>
        <taxon>Agaricomycetes</taxon>
        <taxon>Polyporales</taxon>
        <taxon>Polyporaceae</taxon>
        <taxon>Lentinus</taxon>
    </lineage>
</organism>
<dbReference type="EMBL" id="ML122324">
    <property type="protein sequence ID" value="RPD53326.1"/>
    <property type="molecule type" value="Genomic_DNA"/>
</dbReference>
<proteinExistence type="predicted"/>
<dbReference type="Proteomes" id="UP000313359">
    <property type="component" value="Unassembled WGS sequence"/>
</dbReference>
<keyword evidence="2" id="KW-1185">Reference proteome</keyword>
<evidence type="ECO:0000313" key="2">
    <source>
        <dbReference type="Proteomes" id="UP000313359"/>
    </source>
</evidence>
<sequence length="278" mass="31639">MQAARVNTLLDLIASHDDDYQDPNFHRAVYDHIKGQVNPVVPSSSCPPFPVLAYAVRNILEPSFLIQEIPNLLRLIVHLELLRQHIVGTMQRIIRHSDDPRMPISLDSDHYRVLTQLIGPKRLAAQRTVYRKIVNGCCLLHIHHLWRIYNPEKDPPLTTSLINYFPTFVQRDPDLRDECCASRKTHPWHYAISEDELAANCETGQRAAGFMFGASQYLDDPAEYCSNHGFDPDTPFDDIFPPPDSLQIVEAIKRYIKMVKNAVDALEHVLEGHSGSTG</sequence>
<name>A0A5C2RT13_9APHY</name>
<evidence type="ECO:0000313" key="1">
    <source>
        <dbReference type="EMBL" id="RPD53326.1"/>
    </source>
</evidence>
<accession>A0A5C2RT13</accession>
<reference evidence="1" key="1">
    <citation type="journal article" date="2018" name="Genome Biol. Evol.">
        <title>Genomics and development of Lentinus tigrinus, a white-rot wood-decaying mushroom with dimorphic fruiting bodies.</title>
        <authorList>
            <person name="Wu B."/>
            <person name="Xu Z."/>
            <person name="Knudson A."/>
            <person name="Carlson A."/>
            <person name="Chen N."/>
            <person name="Kovaka S."/>
            <person name="LaButti K."/>
            <person name="Lipzen A."/>
            <person name="Pennachio C."/>
            <person name="Riley R."/>
            <person name="Schakwitz W."/>
            <person name="Umezawa K."/>
            <person name="Ohm R.A."/>
            <person name="Grigoriev I.V."/>
            <person name="Nagy L.G."/>
            <person name="Gibbons J."/>
            <person name="Hibbett D."/>
        </authorList>
    </citation>
    <scope>NUCLEOTIDE SEQUENCE [LARGE SCALE GENOMIC DNA]</scope>
    <source>
        <strain evidence="1">ALCF2SS1-6</strain>
    </source>
</reference>